<dbReference type="GO" id="GO:0005634">
    <property type="term" value="C:nucleus"/>
    <property type="evidence" value="ECO:0007669"/>
    <property type="project" value="TreeGrafter"/>
</dbReference>
<comment type="function">
    <text evidence="8">DNA-binding protein that binds to both single- and double-stranded DNA. Binds preferentially to UV-damaged DNA. May be involved in DNA-metabolic processes.</text>
</comment>
<dbReference type="OrthoDB" id="9890280at2759"/>
<keyword evidence="6 8" id="KW-0238">DNA-binding</keyword>
<gene>
    <name evidence="10" type="ORF">BCR41DRAFT_45690</name>
</gene>
<evidence type="ECO:0000313" key="11">
    <source>
        <dbReference type="Proteomes" id="UP000193648"/>
    </source>
</evidence>
<proteinExistence type="inferred from homology"/>
<dbReference type="InterPro" id="IPR015943">
    <property type="entry name" value="WD40/YVTN_repeat-like_dom_sf"/>
</dbReference>
<feature type="repeat" description="WD" evidence="7">
    <location>
        <begin position="466"/>
        <end position="499"/>
    </location>
</feature>
<dbReference type="PROSITE" id="PS00678">
    <property type="entry name" value="WD_REPEATS_1"/>
    <property type="match status" value="2"/>
</dbReference>
<feature type="compositionally biased region" description="Basic and acidic residues" evidence="9">
    <location>
        <begin position="38"/>
        <end position="47"/>
    </location>
</feature>
<feature type="compositionally biased region" description="Basic residues" evidence="9">
    <location>
        <begin position="1"/>
        <end position="10"/>
    </location>
</feature>
<keyword evidence="11" id="KW-1185">Reference proteome</keyword>
<dbReference type="GO" id="GO:0006974">
    <property type="term" value="P:DNA damage response"/>
    <property type="evidence" value="ECO:0007669"/>
    <property type="project" value="UniProtKB-KW"/>
</dbReference>
<feature type="repeat" description="WD" evidence="7">
    <location>
        <begin position="518"/>
        <end position="547"/>
    </location>
</feature>
<sequence length="647" mass="73191">MKTRHQKKRQAHSDDDKEEEYVSESDQEELEKEEDDTHADGLTEYERMRLENIRKNREAMRLLELPEAVSAVQLSSHRLDRNKRSAPTPGVKREKRIKSTEVPLPRRTSNRLAKIEPNSPVAERKLEEYKETVTTINQYQKARRAGILSLEDVTSGYGDDSKFAKLMAEIATYVPEKARVKDIEDESDGELNINDNDDNITAVKREQEEDKVVKKEEEDKLTKKEEGEDKLIKKEEDGNEKKEGIRKYFRPARRAAASAVATASTVPSPSTSASKTASSDAGKVSHPTKTSSSKSGKGLSLRKQVQALKIRGPWPTVKVCQGRIYCMAIHENKDKVLVCGGDIDGNLGFWDLDESLADDYEPELDEEPNIYSYKAHTRTLSSMQYSPTDPTKLFTTSYDGSVRYLDLVKQKFMESYVVSPDVSDHLGSISIDSTGQQLWLADNDGAVTLKDIRTPKDEMVYRKILHEKKVGCVNVNPKYGHLIVTSSLDRTMKIWDVRTFGQYNKEDDVIPELDGFPHRLSVTSAMWSPDGASIASTSYDDKVRIFNNFDPALPDLKKIPEPVRIHHNNQSGRWVTMLRAVWAHQFNWFSIGNMNKSVDIYSRGTGDLMANLKDAHVLTTVPAVNAWHPNRVLLASGMANGKMVIWR</sequence>
<dbReference type="GO" id="GO:2000001">
    <property type="term" value="P:regulation of DNA damage checkpoint"/>
    <property type="evidence" value="ECO:0007669"/>
    <property type="project" value="TreeGrafter"/>
</dbReference>
<evidence type="ECO:0000256" key="7">
    <source>
        <dbReference type="PROSITE-ProRule" id="PRU00221"/>
    </source>
</evidence>
<feature type="compositionally biased region" description="Low complexity" evidence="9">
    <location>
        <begin position="288"/>
        <end position="298"/>
    </location>
</feature>
<keyword evidence="3 7" id="KW-0853">WD repeat</keyword>
<dbReference type="PROSITE" id="PS50294">
    <property type="entry name" value="WD_REPEATS_REGION"/>
    <property type="match status" value="1"/>
</dbReference>
<feature type="region of interest" description="Disordered" evidence="9">
    <location>
        <begin position="260"/>
        <end position="298"/>
    </location>
</feature>
<dbReference type="Proteomes" id="UP000193648">
    <property type="component" value="Unassembled WGS sequence"/>
</dbReference>
<organism evidence="10 11">
    <name type="scientific">Lobosporangium transversale</name>
    <dbReference type="NCBI Taxonomy" id="64571"/>
    <lineage>
        <taxon>Eukaryota</taxon>
        <taxon>Fungi</taxon>
        <taxon>Fungi incertae sedis</taxon>
        <taxon>Mucoromycota</taxon>
        <taxon>Mortierellomycotina</taxon>
        <taxon>Mortierellomycetes</taxon>
        <taxon>Mortierellales</taxon>
        <taxon>Mortierellaceae</taxon>
        <taxon>Lobosporangium</taxon>
    </lineage>
</organism>
<feature type="region of interest" description="Disordered" evidence="9">
    <location>
        <begin position="185"/>
        <end position="226"/>
    </location>
</feature>
<feature type="compositionally biased region" description="Low complexity" evidence="9">
    <location>
        <begin position="260"/>
        <end position="279"/>
    </location>
</feature>
<dbReference type="PANTHER" id="PTHR14773">
    <property type="entry name" value="WD REPEAT-CONTAINING PROTEIN 76"/>
    <property type="match status" value="1"/>
</dbReference>
<dbReference type="SUPFAM" id="SSF50978">
    <property type="entry name" value="WD40 repeat-like"/>
    <property type="match status" value="1"/>
</dbReference>
<evidence type="ECO:0000256" key="9">
    <source>
        <dbReference type="SAM" id="MobiDB-lite"/>
    </source>
</evidence>
<dbReference type="AlphaFoldDB" id="A0A1Y2GRH5"/>
<accession>A0A1Y2GRH5</accession>
<dbReference type="EMBL" id="MCFF01000015">
    <property type="protein sequence ID" value="ORZ18343.1"/>
    <property type="molecule type" value="Genomic_DNA"/>
</dbReference>
<dbReference type="GeneID" id="33572697"/>
<dbReference type="InterPro" id="IPR036322">
    <property type="entry name" value="WD40_repeat_dom_sf"/>
</dbReference>
<keyword evidence="4" id="KW-0677">Repeat</keyword>
<dbReference type="InterPro" id="IPR001680">
    <property type="entry name" value="WD40_rpt"/>
</dbReference>
<name>A0A1Y2GRH5_9FUNG</name>
<evidence type="ECO:0000256" key="1">
    <source>
        <dbReference type="ARBA" id="ARBA00005434"/>
    </source>
</evidence>
<evidence type="ECO:0000256" key="3">
    <source>
        <dbReference type="ARBA" id="ARBA00022574"/>
    </source>
</evidence>
<evidence type="ECO:0000256" key="5">
    <source>
        <dbReference type="ARBA" id="ARBA00022763"/>
    </source>
</evidence>
<dbReference type="InParanoid" id="A0A1Y2GRH5"/>
<evidence type="ECO:0000256" key="4">
    <source>
        <dbReference type="ARBA" id="ARBA00022737"/>
    </source>
</evidence>
<dbReference type="RefSeq" id="XP_021882138.1">
    <property type="nucleotide sequence ID" value="XM_022030856.1"/>
</dbReference>
<dbReference type="InterPro" id="IPR050853">
    <property type="entry name" value="WD_repeat_DNA-damage-binding"/>
</dbReference>
<evidence type="ECO:0000313" key="10">
    <source>
        <dbReference type="EMBL" id="ORZ18343.1"/>
    </source>
</evidence>
<reference evidence="10 11" key="1">
    <citation type="submission" date="2016-07" db="EMBL/GenBank/DDBJ databases">
        <title>Pervasive Adenine N6-methylation of Active Genes in Fungi.</title>
        <authorList>
            <consortium name="DOE Joint Genome Institute"/>
            <person name="Mondo S.J."/>
            <person name="Dannebaum R.O."/>
            <person name="Kuo R.C."/>
            <person name="Labutti K."/>
            <person name="Haridas S."/>
            <person name="Kuo A."/>
            <person name="Salamov A."/>
            <person name="Ahrendt S.R."/>
            <person name="Lipzen A."/>
            <person name="Sullivan W."/>
            <person name="Andreopoulos W.B."/>
            <person name="Clum A."/>
            <person name="Lindquist E."/>
            <person name="Daum C."/>
            <person name="Ramamoorthy G.K."/>
            <person name="Gryganskyi A."/>
            <person name="Culley D."/>
            <person name="Magnuson J.K."/>
            <person name="James T.Y."/>
            <person name="O'Malley M.A."/>
            <person name="Stajich J.E."/>
            <person name="Spatafora J.W."/>
            <person name="Visel A."/>
            <person name="Grigoriev I.V."/>
        </authorList>
    </citation>
    <scope>NUCLEOTIDE SEQUENCE [LARGE SCALE GENOMIC DNA]</scope>
    <source>
        <strain evidence="10 11">NRRL 3116</strain>
    </source>
</reference>
<evidence type="ECO:0000256" key="8">
    <source>
        <dbReference type="RuleBase" id="RU365004"/>
    </source>
</evidence>
<keyword evidence="5 8" id="KW-0227">DNA damage</keyword>
<dbReference type="PROSITE" id="PS50082">
    <property type="entry name" value="WD_REPEATS_2"/>
    <property type="match status" value="2"/>
</dbReference>
<dbReference type="STRING" id="64571.A0A1Y2GRH5"/>
<feature type="compositionally biased region" description="Basic and acidic residues" evidence="9">
    <location>
        <begin position="203"/>
        <end position="226"/>
    </location>
</feature>
<dbReference type="InterPro" id="IPR019775">
    <property type="entry name" value="WD40_repeat_CS"/>
</dbReference>
<evidence type="ECO:0000256" key="6">
    <source>
        <dbReference type="ARBA" id="ARBA00023125"/>
    </source>
</evidence>
<dbReference type="SMART" id="SM00320">
    <property type="entry name" value="WD40"/>
    <property type="match status" value="5"/>
</dbReference>
<feature type="compositionally biased region" description="Acidic residues" evidence="9">
    <location>
        <begin position="16"/>
        <end position="37"/>
    </location>
</feature>
<feature type="region of interest" description="Disordered" evidence="9">
    <location>
        <begin position="1"/>
        <end position="47"/>
    </location>
</feature>
<dbReference type="PANTHER" id="PTHR14773:SF0">
    <property type="entry name" value="WD REPEAT-CONTAINING PROTEIN 76"/>
    <property type="match status" value="1"/>
</dbReference>
<evidence type="ECO:0000256" key="2">
    <source>
        <dbReference type="ARBA" id="ARBA00021132"/>
    </source>
</evidence>
<dbReference type="Gene3D" id="2.130.10.10">
    <property type="entry name" value="YVTN repeat-like/Quinoprotein amine dehydrogenase"/>
    <property type="match status" value="1"/>
</dbReference>
<comment type="caution">
    <text evidence="10">The sequence shown here is derived from an EMBL/GenBank/DDBJ whole genome shotgun (WGS) entry which is preliminary data.</text>
</comment>
<comment type="similarity">
    <text evidence="1 8">Belongs to the WD repeat DDB2/WDR76 family.</text>
</comment>
<dbReference type="Pfam" id="PF00400">
    <property type="entry name" value="WD40"/>
    <property type="match status" value="3"/>
</dbReference>
<protein>
    <recommendedName>
        <fullName evidence="2 8">DNA damage-binding protein CMR1</fullName>
    </recommendedName>
</protein>
<dbReference type="GO" id="GO:0003677">
    <property type="term" value="F:DNA binding"/>
    <property type="evidence" value="ECO:0007669"/>
    <property type="project" value="UniProtKB-UniRule"/>
</dbReference>
<feature type="region of interest" description="Disordered" evidence="9">
    <location>
        <begin position="71"/>
        <end position="110"/>
    </location>
</feature>